<sequence length="107" mass="12615">MNVVNEKVEHIIFGTGVITEVKDNRIYVKFQDEIGIKVFLYPEVFERIMKVFNPAVHEEVLEELNRKKEQIAIERIEKQREAAELEERKAELQLVKKKSSSKSTKKK</sequence>
<gene>
    <name evidence="2" type="ORF">SDC9_133983</name>
</gene>
<evidence type="ECO:0000313" key="2">
    <source>
        <dbReference type="EMBL" id="MPM86890.1"/>
    </source>
</evidence>
<keyword evidence="1" id="KW-0175">Coiled coil</keyword>
<protein>
    <submittedName>
        <fullName evidence="2">Uncharacterized protein</fullName>
    </submittedName>
</protein>
<dbReference type="EMBL" id="VSSQ01034823">
    <property type="protein sequence ID" value="MPM86890.1"/>
    <property type="molecule type" value="Genomic_DNA"/>
</dbReference>
<feature type="coiled-coil region" evidence="1">
    <location>
        <begin position="57"/>
        <end position="102"/>
    </location>
</feature>
<name>A0A645DBP2_9ZZZZ</name>
<proteinExistence type="predicted"/>
<reference evidence="2" key="1">
    <citation type="submission" date="2019-08" db="EMBL/GenBank/DDBJ databases">
        <authorList>
            <person name="Kucharzyk K."/>
            <person name="Murdoch R.W."/>
            <person name="Higgins S."/>
            <person name="Loffler F."/>
        </authorList>
    </citation>
    <scope>NUCLEOTIDE SEQUENCE</scope>
</reference>
<accession>A0A645DBP2</accession>
<comment type="caution">
    <text evidence="2">The sequence shown here is derived from an EMBL/GenBank/DDBJ whole genome shotgun (WGS) entry which is preliminary data.</text>
</comment>
<evidence type="ECO:0000256" key="1">
    <source>
        <dbReference type="SAM" id="Coils"/>
    </source>
</evidence>
<organism evidence="2">
    <name type="scientific">bioreactor metagenome</name>
    <dbReference type="NCBI Taxonomy" id="1076179"/>
    <lineage>
        <taxon>unclassified sequences</taxon>
        <taxon>metagenomes</taxon>
        <taxon>ecological metagenomes</taxon>
    </lineage>
</organism>
<dbReference type="AlphaFoldDB" id="A0A645DBP2"/>